<name>A0A1H8G1E0_9PROT</name>
<evidence type="ECO:0000313" key="2">
    <source>
        <dbReference type="Proteomes" id="UP000183898"/>
    </source>
</evidence>
<dbReference type="EMBL" id="FOCT01000004">
    <property type="protein sequence ID" value="SEN37911.1"/>
    <property type="molecule type" value="Genomic_DNA"/>
</dbReference>
<proteinExistence type="predicted"/>
<protein>
    <submittedName>
        <fullName evidence="1">Uncharacterized protein</fullName>
    </submittedName>
</protein>
<organism evidence="1 2">
    <name type="scientific">Nitrosospira multiformis</name>
    <dbReference type="NCBI Taxonomy" id="1231"/>
    <lineage>
        <taxon>Bacteria</taxon>
        <taxon>Pseudomonadati</taxon>
        <taxon>Pseudomonadota</taxon>
        <taxon>Betaproteobacteria</taxon>
        <taxon>Nitrosomonadales</taxon>
        <taxon>Nitrosomonadaceae</taxon>
        <taxon>Nitrosospira</taxon>
    </lineage>
</organism>
<reference evidence="1 2" key="1">
    <citation type="submission" date="2016-10" db="EMBL/GenBank/DDBJ databases">
        <authorList>
            <person name="de Groot N.N."/>
        </authorList>
    </citation>
    <scope>NUCLEOTIDE SEQUENCE [LARGE SCALE GENOMIC DNA]</scope>
    <source>
        <strain evidence="1 2">Nl18</strain>
    </source>
</reference>
<dbReference type="AlphaFoldDB" id="A0A1H8G1E0"/>
<sequence>MKMADKPIDYLYLLEAVMWANSTNIPLTASNAATHRRMVRLYLILSRINADFSFISILNPAEHSGA</sequence>
<gene>
    <name evidence="1" type="ORF">SAMN05216404_10466</name>
</gene>
<evidence type="ECO:0000313" key="1">
    <source>
        <dbReference type="EMBL" id="SEN37911.1"/>
    </source>
</evidence>
<accession>A0A1H8G1E0</accession>
<dbReference type="Proteomes" id="UP000183898">
    <property type="component" value="Unassembled WGS sequence"/>
</dbReference>